<dbReference type="PANTHER" id="PTHR33393">
    <property type="entry name" value="POLYGLUTAMINE SYNTHESIS ACCESSORY PROTEIN RV0574C-RELATED"/>
    <property type="match status" value="1"/>
</dbReference>
<dbReference type="InterPro" id="IPR052169">
    <property type="entry name" value="CW_Biosynth-Accessory"/>
</dbReference>
<dbReference type="EMBL" id="UOEK01000318">
    <property type="protein sequence ID" value="VAW05575.1"/>
    <property type="molecule type" value="Genomic_DNA"/>
</dbReference>
<comment type="similarity">
    <text evidence="1">Belongs to the CapA family.</text>
</comment>
<dbReference type="PROSITE" id="PS51257">
    <property type="entry name" value="PROKAR_LIPOPROTEIN"/>
    <property type="match status" value="1"/>
</dbReference>
<sequence>MRNLYVIVFGVLVFGACSPPDTTPAPTTLPATTTLPITTTLPAMTTVPATTTTAATTTTTTTTLPPLVITFAGDTSFTHGSETRDPLGDITDWLSAPDLMFVNLETVIAEPDVGVEIDATFTFKSPPVSVDLLNAAGIDAVQIGNNHILDWGPDGVARTIELLDAGGIASAGAGVDPEAAYAPTFIEKKGWRIGFVSFSRIPCHFAASGKNTRPQVAWACDPFIRDTIQAVKDASADADFVIVMVHWGLERNNCPEPYQRELARAWAQFGADLIVGGHPHVLQGVEQVEGKWLINSTGNFAFPSARGPSSYSAMYEFTVTENDVALRVRPVRIVAGRPRPANASDTAKILADLDGWSFGYDFDDTGAAIASSAPSVCGDVAP</sequence>
<reference evidence="3" key="1">
    <citation type="submission" date="2018-06" db="EMBL/GenBank/DDBJ databases">
        <authorList>
            <person name="Zhirakovskaya E."/>
        </authorList>
    </citation>
    <scope>NUCLEOTIDE SEQUENCE</scope>
</reference>
<proteinExistence type="inferred from homology"/>
<evidence type="ECO:0000256" key="1">
    <source>
        <dbReference type="ARBA" id="ARBA00005662"/>
    </source>
</evidence>
<dbReference type="InterPro" id="IPR029052">
    <property type="entry name" value="Metallo-depent_PP-like"/>
</dbReference>
<dbReference type="InterPro" id="IPR019079">
    <property type="entry name" value="Capsule_synth_CapA"/>
</dbReference>
<dbReference type="PANTHER" id="PTHR33393:SF13">
    <property type="entry name" value="PGA BIOSYNTHESIS PROTEIN CAPA"/>
    <property type="match status" value="1"/>
</dbReference>
<dbReference type="CDD" id="cd07381">
    <property type="entry name" value="MPP_CapA"/>
    <property type="match status" value="1"/>
</dbReference>
<dbReference type="Gene3D" id="3.60.21.10">
    <property type="match status" value="1"/>
</dbReference>
<evidence type="ECO:0000259" key="2">
    <source>
        <dbReference type="SMART" id="SM00854"/>
    </source>
</evidence>
<dbReference type="Pfam" id="PF09587">
    <property type="entry name" value="PGA_cap"/>
    <property type="match status" value="1"/>
</dbReference>
<evidence type="ECO:0000313" key="3">
    <source>
        <dbReference type="EMBL" id="VAW05575.1"/>
    </source>
</evidence>
<dbReference type="AlphaFoldDB" id="A0A3B0SI81"/>
<protein>
    <submittedName>
        <fullName evidence="3">Capsule biosynthesis protein capA</fullName>
    </submittedName>
</protein>
<dbReference type="SMART" id="SM00854">
    <property type="entry name" value="PGA_cap"/>
    <property type="match status" value="1"/>
</dbReference>
<accession>A0A3B0SI81</accession>
<organism evidence="3">
    <name type="scientific">hydrothermal vent metagenome</name>
    <dbReference type="NCBI Taxonomy" id="652676"/>
    <lineage>
        <taxon>unclassified sequences</taxon>
        <taxon>metagenomes</taxon>
        <taxon>ecological metagenomes</taxon>
    </lineage>
</organism>
<gene>
    <name evidence="3" type="ORF">MNBD_ACTINO02-2625</name>
</gene>
<feature type="domain" description="Capsule synthesis protein CapA" evidence="2">
    <location>
        <begin position="68"/>
        <end position="304"/>
    </location>
</feature>
<name>A0A3B0SI81_9ZZZZ</name>
<dbReference type="SUPFAM" id="SSF56300">
    <property type="entry name" value="Metallo-dependent phosphatases"/>
    <property type="match status" value="1"/>
</dbReference>